<accession>A0ABS6SAD2</accession>
<dbReference type="Proteomes" id="UP000722336">
    <property type="component" value="Unassembled WGS sequence"/>
</dbReference>
<protein>
    <recommendedName>
        <fullName evidence="4">DUF885 domain-containing protein</fullName>
    </recommendedName>
</protein>
<gene>
    <name evidence="2" type="ORF">KCG44_00945</name>
</gene>
<comment type="caution">
    <text evidence="2">The sequence shown here is derived from an EMBL/GenBank/DDBJ whole genome shotgun (WGS) entry which is preliminary data.</text>
</comment>
<keyword evidence="3" id="KW-1185">Reference proteome</keyword>
<feature type="chain" id="PRO_5046818726" description="DUF885 domain-containing protein" evidence="1">
    <location>
        <begin position="21"/>
        <end position="429"/>
    </location>
</feature>
<proteinExistence type="predicted"/>
<evidence type="ECO:0008006" key="4">
    <source>
        <dbReference type="Google" id="ProtNLM"/>
    </source>
</evidence>
<sequence>MPLSLRYAALAAFTLLSIMAAPIRAGTMDDIARQYVRLVLEYGTYEAGYVDAYYGPAAWEAEAQASQRPLAVLERDAHRLRLDTLGLAFPSDRVAQKRLYFMAAQLRAVEARIAMRRGREYSFAEEAELLFGVMPDLPALDSFGEVHARIARLVPGDGPLWQRIDAVSRQYEIPEAALGKVMRAAIARCRAATELYIDLPENERFTLEFVKDKPWSGYNYYQGDANSLIQVNTDLPVKISRAVDLGCHEGYPGHHTLNALLEARLVQGRGWPEFQVYPLFSPLSLIAEGTANAGIEMAFPGDAKTAFEAKVLYPLAELDPATATRFAELNEALAELTPARYTIADAYLAGRMSRAGAARAMQEIQLLSPEKAEQSLKFIDTYRSYIVNYGLGLDMVEAYIARQPGGQKAKWAAFERLISEPTLPGDLLE</sequence>
<dbReference type="EMBL" id="JAGSPA010000001">
    <property type="protein sequence ID" value="MBV7255343.1"/>
    <property type="molecule type" value="Genomic_DNA"/>
</dbReference>
<evidence type="ECO:0000313" key="3">
    <source>
        <dbReference type="Proteomes" id="UP000722336"/>
    </source>
</evidence>
<dbReference type="RefSeq" id="WP_218443637.1">
    <property type="nucleotide sequence ID" value="NZ_JAGSPA010000001.1"/>
</dbReference>
<keyword evidence="1" id="KW-0732">Signal</keyword>
<evidence type="ECO:0000313" key="2">
    <source>
        <dbReference type="EMBL" id="MBV7255343.1"/>
    </source>
</evidence>
<feature type="signal peptide" evidence="1">
    <location>
        <begin position="1"/>
        <end position="20"/>
    </location>
</feature>
<organism evidence="2 3">
    <name type="scientific">Pacificimonas pallii</name>
    <dbReference type="NCBI Taxonomy" id="2827236"/>
    <lineage>
        <taxon>Bacteria</taxon>
        <taxon>Pseudomonadati</taxon>
        <taxon>Pseudomonadota</taxon>
        <taxon>Alphaproteobacteria</taxon>
        <taxon>Sphingomonadales</taxon>
        <taxon>Sphingosinicellaceae</taxon>
        <taxon>Pacificimonas</taxon>
    </lineage>
</organism>
<evidence type="ECO:0000256" key="1">
    <source>
        <dbReference type="SAM" id="SignalP"/>
    </source>
</evidence>
<name>A0ABS6SAD2_9SPHN</name>
<reference evidence="2 3" key="1">
    <citation type="submission" date="2021-04" db="EMBL/GenBank/DDBJ databases">
        <authorList>
            <person name="Pira H."/>
            <person name="Risdian C."/>
            <person name="Wink J."/>
        </authorList>
    </citation>
    <scope>NUCLEOTIDE SEQUENCE [LARGE SCALE GENOMIC DNA]</scope>
    <source>
        <strain evidence="2 3">WHA3</strain>
    </source>
</reference>